<gene>
    <name evidence="2" type="ORF">CINC_LOCUS7822</name>
</gene>
<reference evidence="2" key="1">
    <citation type="submission" date="2021-12" db="EMBL/GenBank/DDBJ databases">
        <authorList>
            <person name="King R."/>
        </authorList>
    </citation>
    <scope>NUCLEOTIDE SEQUENCE</scope>
</reference>
<feature type="transmembrane region" description="Helical" evidence="1">
    <location>
        <begin position="104"/>
        <end position="124"/>
    </location>
</feature>
<keyword evidence="1" id="KW-1133">Transmembrane helix</keyword>
<feature type="transmembrane region" description="Helical" evidence="1">
    <location>
        <begin position="51"/>
        <end position="72"/>
    </location>
</feature>
<evidence type="ECO:0000313" key="2">
    <source>
        <dbReference type="EMBL" id="CAH0597735.1"/>
    </source>
</evidence>
<proteinExistence type="predicted"/>
<dbReference type="Proteomes" id="UP001154114">
    <property type="component" value="Chromosome 24"/>
</dbReference>
<keyword evidence="3" id="KW-1185">Reference proteome</keyword>
<evidence type="ECO:0000256" key="1">
    <source>
        <dbReference type="SAM" id="Phobius"/>
    </source>
</evidence>
<dbReference type="AlphaFoldDB" id="A0A9P0BWQ8"/>
<accession>A0A9P0BWQ8</accession>
<organism evidence="2 3">
    <name type="scientific">Chrysodeixis includens</name>
    <name type="common">Soybean looper</name>
    <name type="synonym">Pseudoplusia includens</name>
    <dbReference type="NCBI Taxonomy" id="689277"/>
    <lineage>
        <taxon>Eukaryota</taxon>
        <taxon>Metazoa</taxon>
        <taxon>Ecdysozoa</taxon>
        <taxon>Arthropoda</taxon>
        <taxon>Hexapoda</taxon>
        <taxon>Insecta</taxon>
        <taxon>Pterygota</taxon>
        <taxon>Neoptera</taxon>
        <taxon>Endopterygota</taxon>
        <taxon>Lepidoptera</taxon>
        <taxon>Glossata</taxon>
        <taxon>Ditrysia</taxon>
        <taxon>Noctuoidea</taxon>
        <taxon>Noctuidae</taxon>
        <taxon>Plusiinae</taxon>
        <taxon>Chrysodeixis</taxon>
    </lineage>
</organism>
<name>A0A9P0BWQ8_CHRIL</name>
<keyword evidence="1" id="KW-0472">Membrane</keyword>
<evidence type="ECO:0000313" key="3">
    <source>
        <dbReference type="Proteomes" id="UP001154114"/>
    </source>
</evidence>
<sequence length="148" mass="17512">MLRRPQVKWDKGRKMIMSNILHVHFHTTPSSLKLSIAYIVSTTQLINMLRYILRCPVALAFQCILFYIYIGINSTPETRFFLKAYPRTQVLHKMPLLFNLFYKYQMFDLCLVILLKSCFFILLIKRLSGLSLQRFTILRSRVSKMKGV</sequence>
<dbReference type="EMBL" id="LR824027">
    <property type="protein sequence ID" value="CAH0597735.1"/>
    <property type="molecule type" value="Genomic_DNA"/>
</dbReference>
<keyword evidence="1" id="KW-0812">Transmembrane</keyword>
<protein>
    <submittedName>
        <fullName evidence="2">Uncharacterized protein</fullName>
    </submittedName>
</protein>